<reference evidence="2" key="1">
    <citation type="submission" date="2014-12" db="EMBL/GenBank/DDBJ databases">
        <title>Insight into the proteome of Arion vulgaris.</title>
        <authorList>
            <person name="Aradska J."/>
            <person name="Bulat T."/>
            <person name="Smidak R."/>
            <person name="Sarate P."/>
            <person name="Gangsoo J."/>
            <person name="Sialana F."/>
            <person name="Bilban M."/>
            <person name="Lubec G."/>
        </authorList>
    </citation>
    <scope>NUCLEOTIDE SEQUENCE</scope>
    <source>
        <tissue evidence="2">Skin</tissue>
    </source>
</reference>
<gene>
    <name evidence="2" type="primary">ORF39837</name>
</gene>
<dbReference type="EMBL" id="HACG01013728">
    <property type="protein sequence ID" value="CEK60593.1"/>
    <property type="molecule type" value="Transcribed_RNA"/>
</dbReference>
<dbReference type="Pfam" id="PF25154">
    <property type="entry name" value="TPR_AP5Z1_C"/>
    <property type="match status" value="1"/>
</dbReference>
<dbReference type="PANTHER" id="PTHR46488:SF1">
    <property type="entry name" value="AP-5 COMPLEX SUBUNIT ZETA-1"/>
    <property type="match status" value="1"/>
</dbReference>
<organism evidence="2">
    <name type="scientific">Arion vulgaris</name>
    <dbReference type="NCBI Taxonomy" id="1028688"/>
    <lineage>
        <taxon>Eukaryota</taxon>
        <taxon>Metazoa</taxon>
        <taxon>Spiralia</taxon>
        <taxon>Lophotrochozoa</taxon>
        <taxon>Mollusca</taxon>
        <taxon>Gastropoda</taxon>
        <taxon>Heterobranchia</taxon>
        <taxon>Euthyneura</taxon>
        <taxon>Panpulmonata</taxon>
        <taxon>Eupulmonata</taxon>
        <taxon>Stylommatophora</taxon>
        <taxon>Helicina</taxon>
        <taxon>Arionoidea</taxon>
        <taxon>Arionidae</taxon>
        <taxon>Arion</taxon>
    </lineage>
</organism>
<dbReference type="InterPro" id="IPR028222">
    <property type="entry name" value="AP5Z1"/>
</dbReference>
<dbReference type="PANTHER" id="PTHR46488">
    <property type="entry name" value="AP-5 COMPLEX SUBUNIT ZETA-1"/>
    <property type="match status" value="1"/>
</dbReference>
<proteinExistence type="predicted"/>
<feature type="non-terminal residue" evidence="2">
    <location>
        <position position="1"/>
    </location>
</feature>
<accession>A0A0B6YWJ7</accession>
<dbReference type="GO" id="GO:0044599">
    <property type="term" value="C:AP-5 adaptor complex"/>
    <property type="evidence" value="ECO:0007669"/>
    <property type="project" value="InterPro"/>
</dbReference>
<feature type="domain" description="AP-5 complex subunit zeta-1 C-terminal TPR" evidence="1">
    <location>
        <begin position="1"/>
        <end position="179"/>
    </location>
</feature>
<sequence length="183" mass="20750">NPRFRPLFSYITRCESGQGDTIDRLAHLHSILRDCMSSTRVMVSCQLVPVLLKIWFETVLASEDPVFIAQLLPVVIERAGLMFNVVELVEDVHKVFAEKLLVLCKSFPEIITKQFSDLCEFIQTTANMAGMVTIYSNLIFAVGEYSSQLYSPECTSEVIGKYYESLEVVTYELLNQLGSQDFD</sequence>
<feature type="non-terminal residue" evidence="2">
    <location>
        <position position="183"/>
    </location>
</feature>
<dbReference type="InterPro" id="IPR056856">
    <property type="entry name" value="TPR_AP5Z1_C"/>
</dbReference>
<name>A0A0B6YWJ7_9EUPU</name>
<protein>
    <recommendedName>
        <fullName evidence="1">AP-5 complex subunit zeta-1 C-terminal TPR domain-containing protein</fullName>
    </recommendedName>
</protein>
<evidence type="ECO:0000313" key="2">
    <source>
        <dbReference type="EMBL" id="CEK60593.1"/>
    </source>
</evidence>
<dbReference type="AlphaFoldDB" id="A0A0B6YWJ7"/>
<evidence type="ECO:0000259" key="1">
    <source>
        <dbReference type="Pfam" id="PF25154"/>
    </source>
</evidence>